<sequence>MDCGPYYIYPGQFNRRGQRQSNPAYGMPHSSNFPEESTFGEHFHPQSAPLDMNSIQHTAISEQDYGAIPPGFVTNFTSSQPSSYMAAVDVGDDNPNLAWTTSPNGIPEVYGPTPASIAATGYDFGQGVIGDAATIQTLSTTLPMQYDDQLLSTHLPATFELTSNGHMEPPELAPQNGFGPLPTGEVGGGSSDDILPYVLPCVSPTPSFGIPLLLWH</sequence>
<name>A0A9P8LB54_9PEZI</name>
<dbReference type="Proteomes" id="UP000750711">
    <property type="component" value="Unassembled WGS sequence"/>
</dbReference>
<dbReference type="EMBL" id="JAGHQM010000686">
    <property type="protein sequence ID" value="KAH0558989.1"/>
    <property type="molecule type" value="Genomic_DNA"/>
</dbReference>
<proteinExistence type="predicted"/>
<keyword evidence="3" id="KW-1185">Reference proteome</keyword>
<comment type="caution">
    <text evidence="2">The sequence shown here is derived from an EMBL/GenBank/DDBJ whole genome shotgun (WGS) entry which is preliminary data.</text>
</comment>
<evidence type="ECO:0000256" key="1">
    <source>
        <dbReference type="SAM" id="MobiDB-lite"/>
    </source>
</evidence>
<dbReference type="AlphaFoldDB" id="A0A9P8LB54"/>
<accession>A0A9P8LB54</accession>
<evidence type="ECO:0000313" key="2">
    <source>
        <dbReference type="EMBL" id="KAH0558989.1"/>
    </source>
</evidence>
<reference evidence="2" key="1">
    <citation type="submission" date="2021-03" db="EMBL/GenBank/DDBJ databases">
        <title>Comparative genomics and phylogenomic investigation of the class Geoglossomycetes provide insights into ecological specialization and systematics.</title>
        <authorList>
            <person name="Melie T."/>
            <person name="Pirro S."/>
            <person name="Miller A.N."/>
            <person name="Quandt A."/>
        </authorList>
    </citation>
    <scope>NUCLEOTIDE SEQUENCE</scope>
    <source>
        <strain evidence="2">CAQ_001_2017</strain>
    </source>
</reference>
<feature type="compositionally biased region" description="Polar residues" evidence="1">
    <location>
        <begin position="19"/>
        <end position="35"/>
    </location>
</feature>
<organism evidence="2 3">
    <name type="scientific">Trichoglossum hirsutum</name>
    <dbReference type="NCBI Taxonomy" id="265104"/>
    <lineage>
        <taxon>Eukaryota</taxon>
        <taxon>Fungi</taxon>
        <taxon>Dikarya</taxon>
        <taxon>Ascomycota</taxon>
        <taxon>Pezizomycotina</taxon>
        <taxon>Geoglossomycetes</taxon>
        <taxon>Geoglossales</taxon>
        <taxon>Geoglossaceae</taxon>
        <taxon>Trichoglossum</taxon>
    </lineage>
</organism>
<gene>
    <name evidence="2" type="ORF">GP486_004395</name>
</gene>
<evidence type="ECO:0000313" key="3">
    <source>
        <dbReference type="Proteomes" id="UP000750711"/>
    </source>
</evidence>
<protein>
    <submittedName>
        <fullName evidence="2">Uncharacterized protein</fullName>
    </submittedName>
</protein>
<feature type="region of interest" description="Disordered" evidence="1">
    <location>
        <begin position="14"/>
        <end position="42"/>
    </location>
</feature>